<sequence length="695" mass="77856">MKAVKDDELTWIPTCCNGCGGQTGILAGIRDGEVVKIKPNSENPIGVALTWEEFQEQKQRGGRVCLKGVHAPRQWADPERLTRPLLRKGPRGSGQWQTISWEEALALLAERLEQLRREHGPESLLWFCEDHSFIHIQEEFCRAYGTPNFLNHTNICDAGRRAGFLRVLGIERPLAHLSQARVILLLGWNPLEAVKWMYLPAALEQALDQGARLFVADPVRSKTASRGHWLPVRPGTDGALVLALCHILWRDGKYQRDFVQQYTSGWDEFAVYLQDKTPAWAAELTGLEERKIEELAALLAEYAPRVVVDAWCGVSHYSNGMETTRAVACLNALLGTIDRPGGLLWPERFKLTGRPPQPNWPQIASPAVDGRGAAYPFAHKSGSYVAAREAILSGQPYQPRAAVVVFQNLMLSLPNVEKSEAALRRLDFLAVCDVYLSETALLADLVLPGTHFYERYDLTVNWTAFPSLSLRQPVVEPRSGIWPEYEWILELARKLSLSGFDLSYQQYLDWQVKQACGLSLSELASLPGAVFNRGPTRYEKWRERPFPTESGRIQLGCDWQPPGTLPNQDYPFYMVNWKVYQHTHTRSQNNPALLQAYGENPLWIHPETAAALGIGPEDRVRVESEYGWIESGVFLTEGIHPRVVGLAHGFGHWALGSRAKGRGAAVNRLLAGTAEAGSGQAILKECRVRLRKVDK</sequence>
<proteinExistence type="inferred from homology"/>
<dbReference type="Gene3D" id="3.30.2070.10">
    <property type="entry name" value="Formate dehydrogenase/DMSO reductase"/>
    <property type="match status" value="1"/>
</dbReference>
<dbReference type="Gene3D" id="3.40.50.740">
    <property type="match status" value="1"/>
</dbReference>
<evidence type="ECO:0000256" key="1">
    <source>
        <dbReference type="ARBA" id="ARBA00010312"/>
    </source>
</evidence>
<dbReference type="AlphaFoldDB" id="A0A1T4L834"/>
<dbReference type="Pfam" id="PF00384">
    <property type="entry name" value="Molybdopterin"/>
    <property type="match status" value="1"/>
</dbReference>
<keyword evidence="7" id="KW-1185">Reference proteome</keyword>
<dbReference type="RefSeq" id="WP_078664235.1">
    <property type="nucleotide sequence ID" value="NZ_FUXM01000001.1"/>
</dbReference>
<dbReference type="Gene3D" id="2.20.25.90">
    <property type="entry name" value="ADC-like domains"/>
    <property type="match status" value="1"/>
</dbReference>
<dbReference type="Gene3D" id="3.40.228.10">
    <property type="entry name" value="Dimethylsulfoxide Reductase, domain 2"/>
    <property type="match status" value="1"/>
</dbReference>
<evidence type="ECO:0000313" key="6">
    <source>
        <dbReference type="EMBL" id="SJZ50906.1"/>
    </source>
</evidence>
<evidence type="ECO:0000256" key="2">
    <source>
        <dbReference type="ARBA" id="ARBA00022723"/>
    </source>
</evidence>
<dbReference type="PANTHER" id="PTHR43742">
    <property type="entry name" value="TRIMETHYLAMINE-N-OXIDE REDUCTASE"/>
    <property type="match status" value="1"/>
</dbReference>
<dbReference type="OrthoDB" id="9803192at2"/>
<accession>A0A1T4L834</accession>
<keyword evidence="4" id="KW-0411">Iron-sulfur</keyword>
<keyword evidence="2" id="KW-0479">Metal-binding</keyword>
<dbReference type="GO" id="GO:0043546">
    <property type="term" value="F:molybdopterin cofactor binding"/>
    <property type="evidence" value="ECO:0007669"/>
    <property type="project" value="InterPro"/>
</dbReference>
<dbReference type="InterPro" id="IPR050612">
    <property type="entry name" value="Prok_Mopterin_Oxidored"/>
</dbReference>
<comment type="similarity">
    <text evidence="1">Belongs to the prokaryotic molybdopterin-containing oxidoreductase family.</text>
</comment>
<dbReference type="InterPro" id="IPR006657">
    <property type="entry name" value="MoPterin_dinucl-bd_dom"/>
</dbReference>
<dbReference type="InterPro" id="IPR009010">
    <property type="entry name" value="Asp_de-COase-like_dom_sf"/>
</dbReference>
<evidence type="ECO:0000313" key="7">
    <source>
        <dbReference type="Proteomes" id="UP000189933"/>
    </source>
</evidence>
<dbReference type="Proteomes" id="UP000189933">
    <property type="component" value="Unassembled WGS sequence"/>
</dbReference>
<name>A0A1T4L834_9FIRM</name>
<keyword evidence="3" id="KW-0408">Iron</keyword>
<dbReference type="InterPro" id="IPR006963">
    <property type="entry name" value="Mopterin_OxRdtase_4Fe-4S_dom"/>
</dbReference>
<dbReference type="SUPFAM" id="SSF53706">
    <property type="entry name" value="Formate dehydrogenase/DMSO reductase, domains 1-3"/>
    <property type="match status" value="1"/>
</dbReference>
<dbReference type="Gene3D" id="2.40.40.20">
    <property type="match status" value="1"/>
</dbReference>
<dbReference type="EMBL" id="FUXM01000001">
    <property type="protein sequence ID" value="SJZ50906.1"/>
    <property type="molecule type" value="Genomic_DNA"/>
</dbReference>
<dbReference type="GO" id="GO:0046872">
    <property type="term" value="F:metal ion binding"/>
    <property type="evidence" value="ECO:0007669"/>
    <property type="project" value="UniProtKB-KW"/>
</dbReference>
<evidence type="ECO:0000256" key="3">
    <source>
        <dbReference type="ARBA" id="ARBA00023004"/>
    </source>
</evidence>
<dbReference type="Pfam" id="PF04879">
    <property type="entry name" value="Molybdop_Fe4S4"/>
    <property type="match status" value="1"/>
</dbReference>
<dbReference type="SUPFAM" id="SSF50692">
    <property type="entry name" value="ADC-like"/>
    <property type="match status" value="1"/>
</dbReference>
<reference evidence="7" key="1">
    <citation type="submission" date="2017-02" db="EMBL/GenBank/DDBJ databases">
        <authorList>
            <person name="Varghese N."/>
            <person name="Submissions S."/>
        </authorList>
    </citation>
    <scope>NUCLEOTIDE SEQUENCE [LARGE SCALE GENOMIC DNA]</scope>
    <source>
        <strain evidence="7">DSM 16521</strain>
    </source>
</reference>
<gene>
    <name evidence="6" type="ORF">SAMN02745885_00080</name>
</gene>
<organism evidence="6 7">
    <name type="scientific">Carboxydocella sporoproducens DSM 16521</name>
    <dbReference type="NCBI Taxonomy" id="1121270"/>
    <lineage>
        <taxon>Bacteria</taxon>
        <taxon>Bacillati</taxon>
        <taxon>Bacillota</taxon>
        <taxon>Clostridia</taxon>
        <taxon>Eubacteriales</taxon>
        <taxon>Clostridiales Family XVI. Incertae Sedis</taxon>
        <taxon>Carboxydocella</taxon>
    </lineage>
</organism>
<evidence type="ECO:0000259" key="5">
    <source>
        <dbReference type="PROSITE" id="PS51669"/>
    </source>
</evidence>
<dbReference type="GO" id="GO:0016491">
    <property type="term" value="F:oxidoreductase activity"/>
    <property type="evidence" value="ECO:0007669"/>
    <property type="project" value="InterPro"/>
</dbReference>
<dbReference type="InterPro" id="IPR006656">
    <property type="entry name" value="Mopterin_OxRdtase"/>
</dbReference>
<evidence type="ECO:0000256" key="4">
    <source>
        <dbReference type="ARBA" id="ARBA00023014"/>
    </source>
</evidence>
<dbReference type="CDD" id="cd02778">
    <property type="entry name" value="MopB_CT_Thiosulfate-R-like"/>
    <property type="match status" value="1"/>
</dbReference>
<dbReference type="PROSITE" id="PS51669">
    <property type="entry name" value="4FE4S_MOW_BIS_MGD"/>
    <property type="match status" value="1"/>
</dbReference>
<dbReference type="Pfam" id="PF01568">
    <property type="entry name" value="Molydop_binding"/>
    <property type="match status" value="1"/>
</dbReference>
<protein>
    <submittedName>
        <fullName evidence="6">Thiosulfate reductase / polysulfide reductase chain A</fullName>
    </submittedName>
</protein>
<feature type="domain" description="4Fe-4S Mo/W bis-MGD-type" evidence="5">
    <location>
        <begin position="9"/>
        <end position="79"/>
    </location>
</feature>
<dbReference type="GO" id="GO:0051536">
    <property type="term" value="F:iron-sulfur cluster binding"/>
    <property type="evidence" value="ECO:0007669"/>
    <property type="project" value="UniProtKB-KW"/>
</dbReference>